<keyword evidence="5 8" id="KW-0547">Nucleotide-binding</keyword>
<dbReference type="SUPFAM" id="SSF52402">
    <property type="entry name" value="Adenine nucleotide alpha hydrolases-like"/>
    <property type="match status" value="1"/>
</dbReference>
<dbReference type="CDD" id="cd01992">
    <property type="entry name" value="TilS_N"/>
    <property type="match status" value="1"/>
</dbReference>
<evidence type="ECO:0000256" key="3">
    <source>
        <dbReference type="ARBA" id="ARBA00022598"/>
    </source>
</evidence>
<dbReference type="InterPro" id="IPR012796">
    <property type="entry name" value="Lysidine-tRNA-synth_C"/>
</dbReference>
<dbReference type="GO" id="GO:0032267">
    <property type="term" value="F:tRNA(Ile)-lysidine synthase activity"/>
    <property type="evidence" value="ECO:0007669"/>
    <property type="project" value="UniProtKB-EC"/>
</dbReference>
<keyword evidence="11" id="KW-1185">Reference proteome</keyword>
<dbReference type="SUPFAM" id="SSF82829">
    <property type="entry name" value="MesJ substrate recognition domain-like"/>
    <property type="match status" value="1"/>
</dbReference>
<dbReference type="PANTHER" id="PTHR43033:SF1">
    <property type="entry name" value="TRNA(ILE)-LYSIDINE SYNTHASE-RELATED"/>
    <property type="match status" value="1"/>
</dbReference>
<dbReference type="Proteomes" id="UP001597520">
    <property type="component" value="Unassembled WGS sequence"/>
</dbReference>
<comment type="domain">
    <text evidence="8">The N-terminal region contains the highly conserved SGGXDS motif, predicted to be a P-loop motif involved in ATP binding.</text>
</comment>
<proteinExistence type="inferred from homology"/>
<comment type="caution">
    <text evidence="10">The sequence shown here is derived from an EMBL/GenBank/DDBJ whole genome shotgun (WGS) entry which is preliminary data.</text>
</comment>
<comment type="subcellular location">
    <subcellularLocation>
        <location evidence="1 8">Cytoplasm</location>
    </subcellularLocation>
</comment>
<feature type="binding site" evidence="8">
    <location>
        <begin position="26"/>
        <end position="31"/>
    </location>
    <ligand>
        <name>ATP</name>
        <dbReference type="ChEBI" id="CHEBI:30616"/>
    </ligand>
</feature>
<keyword evidence="6 8" id="KW-0067">ATP-binding</keyword>
<dbReference type="SMART" id="SM00977">
    <property type="entry name" value="TilS_C"/>
    <property type="match status" value="1"/>
</dbReference>
<evidence type="ECO:0000256" key="1">
    <source>
        <dbReference type="ARBA" id="ARBA00004496"/>
    </source>
</evidence>
<dbReference type="PANTHER" id="PTHR43033">
    <property type="entry name" value="TRNA(ILE)-LYSIDINE SYNTHASE-RELATED"/>
    <property type="match status" value="1"/>
</dbReference>
<dbReference type="EC" id="6.3.4.19" evidence="8"/>
<gene>
    <name evidence="8 10" type="primary">tilS</name>
    <name evidence="10" type="ORF">ACFSUB_12865</name>
</gene>
<evidence type="ECO:0000256" key="7">
    <source>
        <dbReference type="ARBA" id="ARBA00048539"/>
    </source>
</evidence>
<comment type="function">
    <text evidence="8">Ligates lysine onto the cytidine present at position 34 of the AUA codon-specific tRNA(Ile) that contains the anticodon CAU, in an ATP-dependent manner. Cytidine is converted to lysidine, thus changing the amino acid specificity of the tRNA from methionine to isoleucine.</text>
</comment>
<dbReference type="SUPFAM" id="SSF56037">
    <property type="entry name" value="PheT/TilS domain"/>
    <property type="match status" value="1"/>
</dbReference>
<evidence type="ECO:0000313" key="10">
    <source>
        <dbReference type="EMBL" id="MFD2706353.1"/>
    </source>
</evidence>
<evidence type="ECO:0000256" key="5">
    <source>
        <dbReference type="ARBA" id="ARBA00022741"/>
    </source>
</evidence>
<dbReference type="Pfam" id="PF09179">
    <property type="entry name" value="TilS"/>
    <property type="match status" value="1"/>
</dbReference>
<dbReference type="InterPro" id="IPR011063">
    <property type="entry name" value="TilS/TtcA_N"/>
</dbReference>
<dbReference type="Pfam" id="PF01171">
    <property type="entry name" value="ATP_bind_3"/>
    <property type="match status" value="1"/>
</dbReference>
<reference evidence="11" key="1">
    <citation type="journal article" date="2019" name="Int. J. Syst. Evol. Microbiol.">
        <title>The Global Catalogue of Microorganisms (GCM) 10K type strain sequencing project: providing services to taxonomists for standard genome sequencing and annotation.</title>
        <authorList>
            <consortium name="The Broad Institute Genomics Platform"/>
            <consortium name="The Broad Institute Genome Sequencing Center for Infectious Disease"/>
            <person name="Wu L."/>
            <person name="Ma J."/>
        </authorList>
    </citation>
    <scope>NUCLEOTIDE SEQUENCE [LARGE SCALE GENOMIC DNA]</scope>
    <source>
        <strain evidence="11">KCTC 33792</strain>
    </source>
</reference>
<keyword evidence="2 8" id="KW-0963">Cytoplasm</keyword>
<organism evidence="10 11">
    <name type="scientific">Salibacterium lacus</name>
    <dbReference type="NCBI Taxonomy" id="1898109"/>
    <lineage>
        <taxon>Bacteria</taxon>
        <taxon>Bacillati</taxon>
        <taxon>Bacillota</taxon>
        <taxon>Bacilli</taxon>
        <taxon>Bacillales</taxon>
        <taxon>Bacillaceae</taxon>
    </lineage>
</organism>
<dbReference type="Gene3D" id="3.40.50.620">
    <property type="entry name" value="HUPs"/>
    <property type="match status" value="1"/>
</dbReference>
<dbReference type="NCBIfam" id="TIGR02433">
    <property type="entry name" value="lysidine_TilS_C"/>
    <property type="match status" value="1"/>
</dbReference>
<evidence type="ECO:0000256" key="2">
    <source>
        <dbReference type="ARBA" id="ARBA00022490"/>
    </source>
</evidence>
<keyword evidence="3 8" id="KW-0436">Ligase</keyword>
<evidence type="ECO:0000313" key="11">
    <source>
        <dbReference type="Proteomes" id="UP001597520"/>
    </source>
</evidence>
<name>A0ABW5T324_9BACI</name>
<dbReference type="InterPro" id="IPR012795">
    <property type="entry name" value="tRNA_Ile_lys_synt_N"/>
</dbReference>
<comment type="catalytic activity">
    <reaction evidence="7 8">
        <text>cytidine(34) in tRNA(Ile2) + L-lysine + ATP = lysidine(34) in tRNA(Ile2) + AMP + diphosphate + H(+)</text>
        <dbReference type="Rhea" id="RHEA:43744"/>
        <dbReference type="Rhea" id="RHEA-COMP:10625"/>
        <dbReference type="Rhea" id="RHEA-COMP:10670"/>
        <dbReference type="ChEBI" id="CHEBI:15378"/>
        <dbReference type="ChEBI" id="CHEBI:30616"/>
        <dbReference type="ChEBI" id="CHEBI:32551"/>
        <dbReference type="ChEBI" id="CHEBI:33019"/>
        <dbReference type="ChEBI" id="CHEBI:82748"/>
        <dbReference type="ChEBI" id="CHEBI:83665"/>
        <dbReference type="ChEBI" id="CHEBI:456215"/>
        <dbReference type="EC" id="6.3.4.19"/>
    </reaction>
</comment>
<comment type="similarity">
    <text evidence="8">Belongs to the tRNA(Ile)-lysidine synthase family.</text>
</comment>
<feature type="domain" description="Lysidine-tRNA(Ile) synthetase C-terminal" evidence="9">
    <location>
        <begin position="386"/>
        <end position="460"/>
    </location>
</feature>
<evidence type="ECO:0000256" key="4">
    <source>
        <dbReference type="ARBA" id="ARBA00022694"/>
    </source>
</evidence>
<sequence length="468" mass="53927">MKQTAEQWIRDRRLLSSGSKVLTAVSGGPDSMALLHFLKEMEPVWNLTVMAAHVHHGLREEMADRDARFVKEWCEQQNIPFFCTRVFVGEKIAEEGGGVQEQARMLRYEYLAGLMEEQSVSVLAAGHHADDQIETMLMKQSAGRALLGDISMKAQRTFAGGTLIRPLLGVTKEEIYEYCRLYHVPFQEDESNQSDKYTRNRIRQRVLPALKEEEPLVHRHFQRFADWMEEERSYMENLAEEEWTRRIISSDEHSVTISIKGMEALPLPLQRRGIPLILKYLYTYNTLELSVVHIEQFLALLHGNQPSAVLDWPGSLVVRRNYDQVTFARHAAQEENRAEPDPVRLRVPGTVSYGGYVVEAAYDLPEDVKHNEDLLILEEEEVSFPLHIRPRREGDRLSPAGMTGSKKVNRILIDEKIPLRRRPFQPVVTDAEGTVLWLPFVKKSSYHLHAGYTTRQRPVFLVCRLMRG</sequence>
<dbReference type="Pfam" id="PF11734">
    <property type="entry name" value="TilS_C"/>
    <property type="match status" value="1"/>
</dbReference>
<accession>A0ABW5T324</accession>
<dbReference type="EMBL" id="JBHUML010000004">
    <property type="protein sequence ID" value="MFD2706353.1"/>
    <property type="molecule type" value="Genomic_DNA"/>
</dbReference>
<evidence type="ECO:0000259" key="9">
    <source>
        <dbReference type="SMART" id="SM00977"/>
    </source>
</evidence>
<dbReference type="InterPro" id="IPR012094">
    <property type="entry name" value="tRNA_Ile_lys_synt"/>
</dbReference>
<dbReference type="InterPro" id="IPR014729">
    <property type="entry name" value="Rossmann-like_a/b/a_fold"/>
</dbReference>
<dbReference type="HAMAP" id="MF_01161">
    <property type="entry name" value="tRNA_Ile_lys_synt"/>
    <property type="match status" value="1"/>
</dbReference>
<evidence type="ECO:0000256" key="6">
    <source>
        <dbReference type="ARBA" id="ARBA00022840"/>
    </source>
</evidence>
<keyword evidence="4 8" id="KW-0819">tRNA processing</keyword>
<dbReference type="NCBIfam" id="TIGR02432">
    <property type="entry name" value="lysidine_TilS_N"/>
    <property type="match status" value="1"/>
</dbReference>
<evidence type="ECO:0000256" key="8">
    <source>
        <dbReference type="HAMAP-Rule" id="MF_01161"/>
    </source>
</evidence>
<protein>
    <recommendedName>
        <fullName evidence="8">tRNA(Ile)-lysidine synthase</fullName>
        <ecNumber evidence="8">6.3.4.19</ecNumber>
    </recommendedName>
    <alternativeName>
        <fullName evidence="8">tRNA(Ile)-2-lysyl-cytidine synthase</fullName>
    </alternativeName>
    <alternativeName>
        <fullName evidence="8">tRNA(Ile)-lysidine synthetase</fullName>
    </alternativeName>
</protein>
<dbReference type="Gene3D" id="3.30.465.60">
    <property type="match status" value="1"/>
</dbReference>
<dbReference type="InterPro" id="IPR015262">
    <property type="entry name" value="tRNA_Ile_lys_synt_subst-bd"/>
</dbReference>
<dbReference type="RefSeq" id="WP_380713676.1">
    <property type="nucleotide sequence ID" value="NZ_JBHUML010000004.1"/>
</dbReference>